<feature type="binding site" evidence="11">
    <location>
        <position position="116"/>
    </location>
    <ligand>
        <name>ATP</name>
        <dbReference type="ChEBI" id="CHEBI:30616"/>
    </ligand>
</feature>
<dbReference type="GO" id="GO:0005524">
    <property type="term" value="F:ATP binding"/>
    <property type="evidence" value="ECO:0007669"/>
    <property type="project" value="UniProtKB-UniRule"/>
</dbReference>
<dbReference type="PRINTS" id="PR01100">
    <property type="entry name" value="SHIKIMTKNASE"/>
</dbReference>
<dbReference type="EMBL" id="CP009498">
    <property type="protein sequence ID" value="AKL97402.1"/>
    <property type="molecule type" value="Genomic_DNA"/>
</dbReference>
<evidence type="ECO:0000256" key="7">
    <source>
        <dbReference type="ARBA" id="ARBA00022777"/>
    </source>
</evidence>
<comment type="function">
    <text evidence="11">Catalyzes the specific phosphorylation of the 3-hydroxyl group of shikimic acid using ATP as a cosubstrate.</text>
</comment>
<dbReference type="AlphaFoldDB" id="A0A0G3WHM7"/>
<evidence type="ECO:0000256" key="1">
    <source>
        <dbReference type="ARBA" id="ARBA00004842"/>
    </source>
</evidence>
<evidence type="ECO:0000256" key="2">
    <source>
        <dbReference type="ARBA" id="ARBA00006997"/>
    </source>
</evidence>
<reference evidence="12 13" key="1">
    <citation type="submission" date="2014-09" db="EMBL/GenBank/DDBJ databases">
        <title>Complete genome sequence of Endomicrobium proavitum.</title>
        <authorList>
            <person name="Zheng H."/>
        </authorList>
    </citation>
    <scope>NUCLEOTIDE SEQUENCE [LARGE SCALE GENOMIC DNA]</scope>
    <source>
        <strain evidence="12 13">Rsa215</strain>
    </source>
</reference>
<evidence type="ECO:0000313" key="13">
    <source>
        <dbReference type="Proteomes" id="UP000035337"/>
    </source>
</evidence>
<keyword evidence="9 11" id="KW-0057">Aromatic amino acid biosynthesis</keyword>
<keyword evidence="7 11" id="KW-0418">Kinase</keyword>
<gene>
    <name evidence="11 12" type="primary">aroK</name>
    <name evidence="12" type="ORF">Epro_0023</name>
</gene>
<keyword evidence="11" id="KW-0479">Metal-binding</keyword>
<evidence type="ECO:0000256" key="9">
    <source>
        <dbReference type="ARBA" id="ARBA00023141"/>
    </source>
</evidence>
<dbReference type="Gene3D" id="3.40.50.300">
    <property type="entry name" value="P-loop containing nucleotide triphosphate hydrolases"/>
    <property type="match status" value="1"/>
</dbReference>
<comment type="similarity">
    <text evidence="2 11">Belongs to the shikimate kinase family.</text>
</comment>
<evidence type="ECO:0000313" key="12">
    <source>
        <dbReference type="EMBL" id="AKL97402.1"/>
    </source>
</evidence>
<keyword evidence="4 11" id="KW-0028">Amino-acid biosynthesis</keyword>
<keyword evidence="13" id="KW-1185">Reference proteome</keyword>
<dbReference type="GO" id="GO:0005829">
    <property type="term" value="C:cytosol"/>
    <property type="evidence" value="ECO:0007669"/>
    <property type="project" value="TreeGrafter"/>
</dbReference>
<dbReference type="RefSeq" id="WP_052569494.1">
    <property type="nucleotide sequence ID" value="NZ_CP009498.1"/>
</dbReference>
<dbReference type="OrthoDB" id="9800332at2"/>
<dbReference type="CDD" id="cd00464">
    <property type="entry name" value="SK"/>
    <property type="match status" value="1"/>
</dbReference>
<dbReference type="KEGG" id="epo:Epro_0023"/>
<dbReference type="GO" id="GO:0009423">
    <property type="term" value="P:chorismate biosynthetic process"/>
    <property type="evidence" value="ECO:0007669"/>
    <property type="project" value="UniProtKB-UniRule"/>
</dbReference>
<keyword evidence="5 11" id="KW-0808">Transferase</keyword>
<evidence type="ECO:0000256" key="3">
    <source>
        <dbReference type="ARBA" id="ARBA00012154"/>
    </source>
</evidence>
<evidence type="ECO:0000256" key="8">
    <source>
        <dbReference type="ARBA" id="ARBA00022840"/>
    </source>
</evidence>
<dbReference type="SUPFAM" id="SSF52540">
    <property type="entry name" value="P-loop containing nucleoside triphosphate hydrolases"/>
    <property type="match status" value="1"/>
</dbReference>
<dbReference type="PROSITE" id="PS01128">
    <property type="entry name" value="SHIKIMATE_KINASE"/>
    <property type="match status" value="1"/>
</dbReference>
<feature type="binding site" evidence="11">
    <location>
        <begin position="10"/>
        <end position="15"/>
    </location>
    <ligand>
        <name>ATP</name>
        <dbReference type="ChEBI" id="CHEBI:30616"/>
    </ligand>
</feature>
<evidence type="ECO:0000256" key="6">
    <source>
        <dbReference type="ARBA" id="ARBA00022741"/>
    </source>
</evidence>
<dbReference type="InterPro" id="IPR000623">
    <property type="entry name" value="Shikimate_kinase/TSH1"/>
</dbReference>
<dbReference type="GO" id="GO:0000287">
    <property type="term" value="F:magnesium ion binding"/>
    <property type="evidence" value="ECO:0007669"/>
    <property type="project" value="UniProtKB-UniRule"/>
</dbReference>
<name>A0A0G3WHM7_9BACT</name>
<dbReference type="PANTHER" id="PTHR21087">
    <property type="entry name" value="SHIKIMATE KINASE"/>
    <property type="match status" value="1"/>
</dbReference>
<keyword evidence="8 11" id="KW-0067">ATP-binding</keyword>
<accession>A0A0G3WHM7</accession>
<protein>
    <recommendedName>
        <fullName evidence="3 11">Shikimate kinase</fullName>
        <shortName evidence="11">SK</shortName>
        <ecNumber evidence="3 11">2.7.1.71</ecNumber>
    </recommendedName>
</protein>
<feature type="binding site" evidence="11">
    <location>
        <position position="78"/>
    </location>
    <ligand>
        <name>substrate</name>
    </ligand>
</feature>
<comment type="catalytic activity">
    <reaction evidence="10 11">
        <text>shikimate + ATP = 3-phosphoshikimate + ADP + H(+)</text>
        <dbReference type="Rhea" id="RHEA:13121"/>
        <dbReference type="ChEBI" id="CHEBI:15378"/>
        <dbReference type="ChEBI" id="CHEBI:30616"/>
        <dbReference type="ChEBI" id="CHEBI:36208"/>
        <dbReference type="ChEBI" id="CHEBI:145989"/>
        <dbReference type="ChEBI" id="CHEBI:456216"/>
        <dbReference type="EC" id="2.7.1.71"/>
    </reaction>
</comment>
<keyword evidence="11" id="KW-0963">Cytoplasm</keyword>
<evidence type="ECO:0000256" key="5">
    <source>
        <dbReference type="ARBA" id="ARBA00022679"/>
    </source>
</evidence>
<sequence>MNIVLTGFMGSGKSAVGAELAKKLGFEFVDTDETVEKASGVKISEIFALYGEETFRNMEFEAVAAAAEKDNAVIATGGGAVLNAQNIINLKRNGIIIYLKASPEIIYARIKNETHRPLLKLADPLSEIKKLLSARKDAYEKYDFSFDAGEGSPREIAQKIALDSGVKKMLEEKI</sequence>
<dbReference type="GO" id="GO:0008652">
    <property type="term" value="P:amino acid biosynthetic process"/>
    <property type="evidence" value="ECO:0007669"/>
    <property type="project" value="UniProtKB-KW"/>
</dbReference>
<comment type="cofactor">
    <cofactor evidence="11">
        <name>Mg(2+)</name>
        <dbReference type="ChEBI" id="CHEBI:18420"/>
    </cofactor>
    <text evidence="11">Binds 1 Mg(2+) ion per subunit.</text>
</comment>
<organism evidence="12 13">
    <name type="scientific">Endomicrobium proavitum</name>
    <dbReference type="NCBI Taxonomy" id="1408281"/>
    <lineage>
        <taxon>Bacteria</taxon>
        <taxon>Pseudomonadati</taxon>
        <taxon>Elusimicrobiota</taxon>
        <taxon>Endomicrobiia</taxon>
        <taxon>Endomicrobiales</taxon>
        <taxon>Endomicrobiaceae</taxon>
        <taxon>Endomicrobium</taxon>
    </lineage>
</organism>
<dbReference type="PATRIC" id="fig|1408281.3.peg.23"/>
<dbReference type="EC" id="2.7.1.71" evidence="3 11"/>
<evidence type="ECO:0000256" key="10">
    <source>
        <dbReference type="ARBA" id="ARBA00048567"/>
    </source>
</evidence>
<dbReference type="STRING" id="1408281.Epro_0023"/>
<feature type="binding site" evidence="11">
    <location>
        <position position="14"/>
    </location>
    <ligand>
        <name>Mg(2+)</name>
        <dbReference type="ChEBI" id="CHEBI:18420"/>
    </ligand>
</feature>
<dbReference type="Proteomes" id="UP000035337">
    <property type="component" value="Chromosome"/>
</dbReference>
<comment type="pathway">
    <text evidence="1 11">Metabolic intermediate biosynthesis; chorismate biosynthesis; chorismate from D-erythrose 4-phosphate and phosphoenolpyruvate: step 5/7.</text>
</comment>
<dbReference type="GO" id="GO:0009073">
    <property type="term" value="P:aromatic amino acid family biosynthetic process"/>
    <property type="evidence" value="ECO:0007669"/>
    <property type="project" value="UniProtKB-KW"/>
</dbReference>
<dbReference type="Pfam" id="PF01202">
    <property type="entry name" value="SKI"/>
    <property type="match status" value="1"/>
</dbReference>
<feature type="binding site" evidence="11">
    <location>
        <position position="32"/>
    </location>
    <ligand>
        <name>substrate</name>
    </ligand>
</feature>
<comment type="subcellular location">
    <subcellularLocation>
        <location evidence="11">Cytoplasm</location>
    </subcellularLocation>
</comment>
<dbReference type="InterPro" id="IPR023000">
    <property type="entry name" value="Shikimate_kinase_CS"/>
</dbReference>
<dbReference type="InterPro" id="IPR031322">
    <property type="entry name" value="Shikimate/glucono_kinase"/>
</dbReference>
<dbReference type="UniPathway" id="UPA00053">
    <property type="reaction ID" value="UER00088"/>
</dbReference>
<proteinExistence type="inferred from homology"/>
<dbReference type="GO" id="GO:0004765">
    <property type="term" value="F:shikimate kinase activity"/>
    <property type="evidence" value="ECO:0007669"/>
    <property type="project" value="UniProtKB-UniRule"/>
</dbReference>
<dbReference type="InterPro" id="IPR027417">
    <property type="entry name" value="P-loop_NTPase"/>
</dbReference>
<dbReference type="HAMAP" id="MF_00109">
    <property type="entry name" value="Shikimate_kinase"/>
    <property type="match status" value="1"/>
</dbReference>
<evidence type="ECO:0000256" key="4">
    <source>
        <dbReference type="ARBA" id="ARBA00022605"/>
    </source>
</evidence>
<keyword evidence="6 11" id="KW-0547">Nucleotide-binding</keyword>
<dbReference type="PANTHER" id="PTHR21087:SF16">
    <property type="entry name" value="SHIKIMATE KINASE 1, CHLOROPLASTIC"/>
    <property type="match status" value="1"/>
</dbReference>
<comment type="subunit">
    <text evidence="11">Monomer.</text>
</comment>
<feature type="binding site" evidence="11">
    <location>
        <position position="135"/>
    </location>
    <ligand>
        <name>substrate</name>
    </ligand>
</feature>
<feature type="binding site" evidence="11">
    <location>
        <position position="56"/>
    </location>
    <ligand>
        <name>substrate</name>
    </ligand>
</feature>
<keyword evidence="11" id="KW-0460">Magnesium</keyword>
<evidence type="ECO:0000256" key="11">
    <source>
        <dbReference type="HAMAP-Rule" id="MF_00109"/>
    </source>
</evidence>
<comment type="caution">
    <text evidence="11">Lacks conserved residue(s) required for the propagation of feature annotation.</text>
</comment>